<dbReference type="Gene3D" id="2.170.270.10">
    <property type="entry name" value="SET domain"/>
    <property type="match status" value="1"/>
</dbReference>
<dbReference type="SUPFAM" id="SSF52540">
    <property type="entry name" value="P-loop containing nucleoside triphosphate hydrolases"/>
    <property type="match status" value="1"/>
</dbReference>
<keyword evidence="3" id="KW-0489">Methyltransferase</keyword>
<feature type="signal peptide" evidence="9">
    <location>
        <begin position="1"/>
        <end position="19"/>
    </location>
</feature>
<sequence>MNLKFSILLLRFWCWLVRLSKRHRQSSHEHSVADERVQVIGQCSDYKPPPNSSGCARSEPYDYSGWRGRKEPEVLAASPLKRLFVENQPYLVCGYCQHGLLNDVVDSADNILSVPEKCGDMVIEYTGELVRPSIADRRERFIYNSLVGAGTYLFRVDDARDIDATRAGSIAHLFNHSCAPNCCSRVISVNGDEHIIIFAKRDIILVRSIHGYALKHMHISHVEIANQIIHTHAKYGTSKSKNIGSWILPIVQGSPTESLYKNSSFSTATPWQQHPLEHMPITITSSSFFLSAEVVWGRVVLLLRFSDGSFTTSFITTIGIGFAILNSMLSDNVNKILVGNKVDMDESKRAVPTSKGQALADEYGIKFFKTSTKTNMNGELWYPSENAGKLPAIKHIQKKGHSVLIKEGIQRFDIMINKYELLPNSEHYAITVDLLGRIGELNTALDVINNMPIQARPCQGRDSDIGCLGGFYSHFATVSGENYSGRYPASAVSRDCAVSFSLSREGSITHCAVSVKQRHETKFSHLDIAGRPVVVLEKNNAVPEHNVHFQTCQSPRLLHLIWQSSNGKRSGDIRACKATCKATRKSVDSSLKEITKELKSPVAVLQSSPQATPILPKVEEVIAKERDLQEKLMAKHSIVVDCYEKEISQV</sequence>
<evidence type="ECO:0000256" key="7">
    <source>
        <dbReference type="ARBA" id="ARBA00023242"/>
    </source>
</evidence>
<protein>
    <recommendedName>
        <fullName evidence="2">[histone H3]-lysine(4) N-trimethyltransferase</fullName>
        <ecNumber evidence="2">2.1.1.354</ecNumber>
    </recommendedName>
</protein>
<dbReference type="InterPro" id="IPR027417">
    <property type="entry name" value="P-loop_NTPase"/>
</dbReference>
<dbReference type="EC" id="2.1.1.354" evidence="2"/>
<dbReference type="GO" id="GO:0048188">
    <property type="term" value="C:Set1C/COMPASS complex"/>
    <property type="evidence" value="ECO:0007669"/>
    <property type="project" value="TreeGrafter"/>
</dbReference>
<proteinExistence type="predicted"/>
<dbReference type="InterPro" id="IPR046341">
    <property type="entry name" value="SET_dom_sf"/>
</dbReference>
<dbReference type="GO" id="GO:0003924">
    <property type="term" value="F:GTPase activity"/>
    <property type="evidence" value="ECO:0007669"/>
    <property type="project" value="InterPro"/>
</dbReference>
<name>A0A9D5BEH9_PEA</name>
<dbReference type="Gramene" id="Psat01G0088200-T1">
    <property type="protein sequence ID" value="KAI5441576.1"/>
    <property type="gene ID" value="KIW84_010882"/>
</dbReference>
<dbReference type="PANTHER" id="PTHR45814">
    <property type="entry name" value="HISTONE-LYSINE N-METHYLTRANSFERASE SETD1"/>
    <property type="match status" value="1"/>
</dbReference>
<comment type="caution">
    <text evidence="11">The sequence shown here is derived from an EMBL/GenBank/DDBJ whole genome shotgun (WGS) entry which is preliminary data.</text>
</comment>
<dbReference type="Pfam" id="PF00856">
    <property type="entry name" value="SET"/>
    <property type="match status" value="1"/>
</dbReference>
<accession>A0A9D5BEH9</accession>
<organism evidence="11 12">
    <name type="scientific">Pisum sativum</name>
    <name type="common">Garden pea</name>
    <name type="synonym">Lathyrus oleraceus</name>
    <dbReference type="NCBI Taxonomy" id="3888"/>
    <lineage>
        <taxon>Eukaryota</taxon>
        <taxon>Viridiplantae</taxon>
        <taxon>Streptophyta</taxon>
        <taxon>Embryophyta</taxon>
        <taxon>Tracheophyta</taxon>
        <taxon>Spermatophyta</taxon>
        <taxon>Magnoliopsida</taxon>
        <taxon>eudicotyledons</taxon>
        <taxon>Gunneridae</taxon>
        <taxon>Pentapetalae</taxon>
        <taxon>rosids</taxon>
        <taxon>fabids</taxon>
        <taxon>Fabales</taxon>
        <taxon>Fabaceae</taxon>
        <taxon>Papilionoideae</taxon>
        <taxon>50 kb inversion clade</taxon>
        <taxon>NPAAA clade</taxon>
        <taxon>Hologalegina</taxon>
        <taxon>IRL clade</taxon>
        <taxon>Fabeae</taxon>
        <taxon>Lathyrus</taxon>
    </lineage>
</organism>
<keyword evidence="9" id="KW-0732">Signal</keyword>
<dbReference type="SMART" id="SM00175">
    <property type="entry name" value="RAB"/>
    <property type="match status" value="1"/>
</dbReference>
<keyword evidence="4" id="KW-0808">Transferase</keyword>
<evidence type="ECO:0000313" key="12">
    <source>
        <dbReference type="Proteomes" id="UP001058974"/>
    </source>
</evidence>
<evidence type="ECO:0000256" key="2">
    <source>
        <dbReference type="ARBA" id="ARBA00012182"/>
    </source>
</evidence>
<feature type="chain" id="PRO_5039060377" description="[histone H3]-lysine(4) N-trimethyltransferase" evidence="9">
    <location>
        <begin position="20"/>
        <end position="650"/>
    </location>
</feature>
<reference evidence="11 12" key="1">
    <citation type="journal article" date="2022" name="Nat. Genet.">
        <title>Improved pea reference genome and pan-genome highlight genomic features and evolutionary characteristics.</title>
        <authorList>
            <person name="Yang T."/>
            <person name="Liu R."/>
            <person name="Luo Y."/>
            <person name="Hu S."/>
            <person name="Wang D."/>
            <person name="Wang C."/>
            <person name="Pandey M.K."/>
            <person name="Ge S."/>
            <person name="Xu Q."/>
            <person name="Li N."/>
            <person name="Li G."/>
            <person name="Huang Y."/>
            <person name="Saxena R.K."/>
            <person name="Ji Y."/>
            <person name="Li M."/>
            <person name="Yan X."/>
            <person name="He Y."/>
            <person name="Liu Y."/>
            <person name="Wang X."/>
            <person name="Xiang C."/>
            <person name="Varshney R.K."/>
            <person name="Ding H."/>
            <person name="Gao S."/>
            <person name="Zong X."/>
        </authorList>
    </citation>
    <scope>NUCLEOTIDE SEQUENCE [LARGE SCALE GENOMIC DNA]</scope>
    <source>
        <strain evidence="11 12">cv. Zhongwan 6</strain>
    </source>
</reference>
<evidence type="ECO:0000256" key="1">
    <source>
        <dbReference type="ARBA" id="ARBA00004123"/>
    </source>
</evidence>
<dbReference type="GO" id="GO:0140999">
    <property type="term" value="F:histone H3K4 trimethyltransferase activity"/>
    <property type="evidence" value="ECO:0007669"/>
    <property type="project" value="UniProtKB-EC"/>
</dbReference>
<feature type="domain" description="SET" evidence="10">
    <location>
        <begin position="102"/>
        <end position="219"/>
    </location>
</feature>
<evidence type="ECO:0000256" key="3">
    <source>
        <dbReference type="ARBA" id="ARBA00022603"/>
    </source>
</evidence>
<evidence type="ECO:0000256" key="9">
    <source>
        <dbReference type="SAM" id="SignalP"/>
    </source>
</evidence>
<dbReference type="Pfam" id="PF00071">
    <property type="entry name" value="Ras"/>
    <property type="match status" value="1"/>
</dbReference>
<comment type="catalytic activity">
    <reaction evidence="8">
        <text>L-lysyl(4)-[histone H3] + 3 S-adenosyl-L-methionine = N(6),N(6),N(6)-trimethyl-L-lysyl(4)-[histone H3] + 3 S-adenosyl-L-homocysteine + 3 H(+)</text>
        <dbReference type="Rhea" id="RHEA:60260"/>
        <dbReference type="Rhea" id="RHEA-COMP:15537"/>
        <dbReference type="Rhea" id="RHEA-COMP:15547"/>
        <dbReference type="ChEBI" id="CHEBI:15378"/>
        <dbReference type="ChEBI" id="CHEBI:29969"/>
        <dbReference type="ChEBI" id="CHEBI:57856"/>
        <dbReference type="ChEBI" id="CHEBI:59789"/>
        <dbReference type="ChEBI" id="CHEBI:61961"/>
        <dbReference type="EC" id="2.1.1.354"/>
    </reaction>
</comment>
<dbReference type="GO" id="GO:0032259">
    <property type="term" value="P:methylation"/>
    <property type="evidence" value="ECO:0007669"/>
    <property type="project" value="UniProtKB-KW"/>
</dbReference>
<dbReference type="Gene3D" id="3.40.50.300">
    <property type="entry name" value="P-loop containing nucleotide triphosphate hydrolases"/>
    <property type="match status" value="1"/>
</dbReference>
<evidence type="ECO:0000256" key="6">
    <source>
        <dbReference type="ARBA" id="ARBA00022853"/>
    </source>
</evidence>
<evidence type="ECO:0000259" key="10">
    <source>
        <dbReference type="SMART" id="SM00317"/>
    </source>
</evidence>
<dbReference type="InterPro" id="IPR044570">
    <property type="entry name" value="Set1-like"/>
</dbReference>
<comment type="subcellular location">
    <subcellularLocation>
        <location evidence="1">Nucleus</location>
    </subcellularLocation>
</comment>
<keyword evidence="6" id="KW-0156">Chromatin regulator</keyword>
<gene>
    <name evidence="11" type="ORF">KIW84_010882</name>
</gene>
<dbReference type="PANTHER" id="PTHR45814:SF2">
    <property type="entry name" value="HISTONE-LYSINE N-METHYLTRANSFERASE SETD1"/>
    <property type="match status" value="1"/>
</dbReference>
<dbReference type="SMART" id="SM00317">
    <property type="entry name" value="SET"/>
    <property type="match status" value="1"/>
</dbReference>
<dbReference type="InterPro" id="IPR001806">
    <property type="entry name" value="Small_GTPase"/>
</dbReference>
<dbReference type="EMBL" id="JAMSHJ010000001">
    <property type="protein sequence ID" value="KAI5441576.1"/>
    <property type="molecule type" value="Genomic_DNA"/>
</dbReference>
<evidence type="ECO:0000256" key="8">
    <source>
        <dbReference type="ARBA" id="ARBA00047571"/>
    </source>
</evidence>
<dbReference type="AlphaFoldDB" id="A0A9D5BEH9"/>
<dbReference type="GO" id="GO:0005525">
    <property type="term" value="F:GTP binding"/>
    <property type="evidence" value="ECO:0007669"/>
    <property type="project" value="InterPro"/>
</dbReference>
<keyword evidence="7" id="KW-0539">Nucleus</keyword>
<dbReference type="Proteomes" id="UP001058974">
    <property type="component" value="Chromosome 1"/>
</dbReference>
<evidence type="ECO:0000256" key="4">
    <source>
        <dbReference type="ARBA" id="ARBA00022679"/>
    </source>
</evidence>
<dbReference type="InterPro" id="IPR001214">
    <property type="entry name" value="SET_dom"/>
</dbReference>
<evidence type="ECO:0000256" key="5">
    <source>
        <dbReference type="ARBA" id="ARBA00022691"/>
    </source>
</evidence>
<evidence type="ECO:0000313" key="11">
    <source>
        <dbReference type="EMBL" id="KAI5441576.1"/>
    </source>
</evidence>
<keyword evidence="12" id="KW-1185">Reference proteome</keyword>
<dbReference type="SUPFAM" id="SSF82199">
    <property type="entry name" value="SET domain"/>
    <property type="match status" value="1"/>
</dbReference>
<keyword evidence="5" id="KW-0949">S-adenosyl-L-methionine</keyword>